<dbReference type="AlphaFoldDB" id="R4X8N8"/>
<evidence type="ECO:0000256" key="5">
    <source>
        <dbReference type="ARBA" id="ARBA00022857"/>
    </source>
</evidence>
<dbReference type="InterPro" id="IPR051034">
    <property type="entry name" value="Mito_Enoyl-ACP_Reductase"/>
</dbReference>
<dbReference type="FunFam" id="3.40.50.720:FF:000112">
    <property type="entry name" value="Enoyl-[acyl-carrier-protein] reductase 1, mitochondrial"/>
    <property type="match status" value="1"/>
</dbReference>
<dbReference type="InterPro" id="IPR036291">
    <property type="entry name" value="NAD(P)-bd_dom_sf"/>
</dbReference>
<evidence type="ECO:0000256" key="1">
    <source>
        <dbReference type="ARBA" id="ARBA00004173"/>
    </source>
</evidence>
<proteinExistence type="inferred from homology"/>
<evidence type="ECO:0000256" key="10">
    <source>
        <dbReference type="ARBA" id="ARBA00023160"/>
    </source>
</evidence>
<feature type="domain" description="Enoyl reductase (ER)" evidence="13">
    <location>
        <begin position="7"/>
        <end position="348"/>
    </location>
</feature>
<evidence type="ECO:0000256" key="8">
    <source>
        <dbReference type="ARBA" id="ARBA00023098"/>
    </source>
</evidence>
<keyword evidence="3" id="KW-0444">Lipid biosynthesis</keyword>
<comment type="catalytic activity">
    <reaction evidence="12">
        <text>a 2,3-saturated acyl-[ACP] + NADP(+) = a (2E)-enoyl-[ACP] + NADPH + H(+)</text>
        <dbReference type="Rhea" id="RHEA:22564"/>
        <dbReference type="Rhea" id="RHEA-COMP:9925"/>
        <dbReference type="Rhea" id="RHEA-COMP:9926"/>
        <dbReference type="ChEBI" id="CHEBI:15378"/>
        <dbReference type="ChEBI" id="CHEBI:57783"/>
        <dbReference type="ChEBI" id="CHEBI:58349"/>
        <dbReference type="ChEBI" id="CHEBI:78784"/>
        <dbReference type="ChEBI" id="CHEBI:78785"/>
        <dbReference type="EC" id="1.3.1.104"/>
    </reaction>
</comment>
<keyword evidence="6" id="KW-0809">Transit peptide</keyword>
<dbReference type="EMBL" id="CAHR02000057">
    <property type="protein sequence ID" value="CCG81745.1"/>
    <property type="molecule type" value="Genomic_DNA"/>
</dbReference>
<gene>
    <name evidence="14" type="ORF">TAPDE_001586</name>
</gene>
<reference evidence="14 15" key="1">
    <citation type="journal article" date="2013" name="MBio">
        <title>Genome sequencing of the plant pathogen Taphrina deformans, the causal agent of peach leaf curl.</title>
        <authorList>
            <person name="Cisse O.H."/>
            <person name="Almeida J.M.G.C.F."/>
            <person name="Fonseca A."/>
            <person name="Kumar A.A."/>
            <person name="Salojaervi J."/>
            <person name="Overmyer K."/>
            <person name="Hauser P.M."/>
            <person name="Pagni M."/>
        </authorList>
    </citation>
    <scope>NUCLEOTIDE SEQUENCE [LARGE SCALE GENOMIC DNA]</scope>
    <source>
        <strain evidence="15">PYCC 5710 / ATCC 11124 / CBS 356.35 / IMI 108563 / JCM 9778 / NBRC 8474</strain>
    </source>
</reference>
<evidence type="ECO:0000256" key="4">
    <source>
        <dbReference type="ARBA" id="ARBA00022832"/>
    </source>
</evidence>
<protein>
    <recommendedName>
        <fullName evidence="11">enoyl-[acyl-carrier-protein] reductase</fullName>
        <ecNumber evidence="11">1.3.1.104</ecNumber>
    </recommendedName>
</protein>
<dbReference type="GO" id="GO:0006633">
    <property type="term" value="P:fatty acid biosynthetic process"/>
    <property type="evidence" value="ECO:0007669"/>
    <property type="project" value="UniProtKB-KW"/>
</dbReference>
<dbReference type="SMART" id="SM00829">
    <property type="entry name" value="PKS_ER"/>
    <property type="match status" value="1"/>
</dbReference>
<evidence type="ECO:0000259" key="13">
    <source>
        <dbReference type="SMART" id="SM00829"/>
    </source>
</evidence>
<dbReference type="GO" id="GO:0141148">
    <property type="term" value="F:enoyl-[acyl-carrier-protein] reductase (NADPH) activity"/>
    <property type="evidence" value="ECO:0007669"/>
    <property type="project" value="UniProtKB-EC"/>
</dbReference>
<dbReference type="Gene3D" id="3.90.180.10">
    <property type="entry name" value="Medium-chain alcohol dehydrogenases, catalytic domain"/>
    <property type="match status" value="1"/>
</dbReference>
<evidence type="ECO:0000256" key="11">
    <source>
        <dbReference type="ARBA" id="ARBA00038963"/>
    </source>
</evidence>
<organism evidence="14 15">
    <name type="scientific">Taphrina deformans (strain PYCC 5710 / ATCC 11124 / CBS 356.35 / IMI 108563 / JCM 9778 / NBRC 8474)</name>
    <name type="common">Peach leaf curl fungus</name>
    <name type="synonym">Lalaria deformans</name>
    <dbReference type="NCBI Taxonomy" id="1097556"/>
    <lineage>
        <taxon>Eukaryota</taxon>
        <taxon>Fungi</taxon>
        <taxon>Dikarya</taxon>
        <taxon>Ascomycota</taxon>
        <taxon>Taphrinomycotina</taxon>
        <taxon>Taphrinomycetes</taxon>
        <taxon>Taphrinales</taxon>
        <taxon>Taphrinaceae</taxon>
        <taxon>Taphrina</taxon>
    </lineage>
</organism>
<dbReference type="InterPro" id="IPR011032">
    <property type="entry name" value="GroES-like_sf"/>
</dbReference>
<dbReference type="InterPro" id="IPR013149">
    <property type="entry name" value="ADH-like_C"/>
</dbReference>
<keyword evidence="5" id="KW-0521">NADP</keyword>
<comment type="caution">
    <text evidence="14">The sequence shown here is derived from an EMBL/GenBank/DDBJ whole genome shotgun (WGS) entry which is preliminary data.</text>
</comment>
<keyword evidence="10" id="KW-0275">Fatty acid biosynthesis</keyword>
<evidence type="ECO:0000313" key="14">
    <source>
        <dbReference type="EMBL" id="CCG81745.1"/>
    </source>
</evidence>
<dbReference type="STRING" id="1097556.R4X8N8"/>
<sequence>MVYSEHGDPAQVLTAHEYDMREPADDEFLVRFLAAPINPADINQIEGVYPKRPSFSDKFGTALPSAVGGNEGLVEVIKAGRGGMSMTWSLGQWAIMRRTTFGTWRTHALVKADDLLPVPVPDVAGLDPVQVATVSVNPCTAYRMLRDFYPLRPGGWFVQNGANSAVGKSAVQMGRIWGLRSINIIRQRPGHEQVRDELYALGADIVLTDAELEDRAALKTLLRDQVDGPVKLALNCVGGSATMNLCRLLADGAHVVTYGAMAKQPLKVAASLLIFRDLHFHGFWVSPWNDAHPQERLDMLKQIFAWMKDGSFKSPEANVNHWGTGQTLAEFEEVFKKALADKSQKQVMAMHF</sequence>
<keyword evidence="4" id="KW-0276">Fatty acid metabolism</keyword>
<dbReference type="Gene3D" id="3.40.50.720">
    <property type="entry name" value="NAD(P)-binding Rossmann-like Domain"/>
    <property type="match status" value="1"/>
</dbReference>
<comment type="subcellular location">
    <subcellularLocation>
        <location evidence="1">Mitochondrion</location>
    </subcellularLocation>
</comment>
<dbReference type="Proteomes" id="UP000013776">
    <property type="component" value="Unassembled WGS sequence"/>
</dbReference>
<evidence type="ECO:0000256" key="7">
    <source>
        <dbReference type="ARBA" id="ARBA00023002"/>
    </source>
</evidence>
<dbReference type="SUPFAM" id="SSF50129">
    <property type="entry name" value="GroES-like"/>
    <property type="match status" value="1"/>
</dbReference>
<name>R4X8N8_TAPDE</name>
<comment type="similarity">
    <text evidence="2">Belongs to the zinc-containing alcohol dehydrogenase family. Quinone oxidoreductase subfamily.</text>
</comment>
<keyword evidence="7" id="KW-0560">Oxidoreductase</keyword>
<keyword evidence="9" id="KW-0496">Mitochondrion</keyword>
<accession>R4X8N8</accession>
<dbReference type="EC" id="1.3.1.104" evidence="11"/>
<evidence type="ECO:0000313" key="15">
    <source>
        <dbReference type="Proteomes" id="UP000013776"/>
    </source>
</evidence>
<dbReference type="OrthoDB" id="7482721at2759"/>
<evidence type="ECO:0000256" key="3">
    <source>
        <dbReference type="ARBA" id="ARBA00022516"/>
    </source>
</evidence>
<dbReference type="Pfam" id="PF00107">
    <property type="entry name" value="ADH_zinc_N"/>
    <property type="match status" value="1"/>
</dbReference>
<dbReference type="VEuPathDB" id="FungiDB:TAPDE_001586"/>
<evidence type="ECO:0000256" key="9">
    <source>
        <dbReference type="ARBA" id="ARBA00023128"/>
    </source>
</evidence>
<dbReference type="GO" id="GO:0005739">
    <property type="term" value="C:mitochondrion"/>
    <property type="evidence" value="ECO:0007669"/>
    <property type="project" value="UniProtKB-SubCell"/>
</dbReference>
<dbReference type="CDD" id="cd08290">
    <property type="entry name" value="ETR"/>
    <property type="match status" value="1"/>
</dbReference>
<evidence type="ECO:0000256" key="12">
    <source>
        <dbReference type="ARBA" id="ARBA00048843"/>
    </source>
</evidence>
<keyword evidence="15" id="KW-1185">Reference proteome</keyword>
<dbReference type="PANTHER" id="PTHR43981:SF2">
    <property type="entry name" value="ENOYL-[ACYL-CARRIER-PROTEIN] REDUCTASE, MITOCHONDRIAL"/>
    <property type="match status" value="1"/>
</dbReference>
<dbReference type="SUPFAM" id="SSF51735">
    <property type="entry name" value="NAD(P)-binding Rossmann-fold domains"/>
    <property type="match status" value="1"/>
</dbReference>
<dbReference type="PANTHER" id="PTHR43981">
    <property type="entry name" value="ENOYL-[ACYL-CARRIER-PROTEIN] REDUCTASE, MITOCHONDRIAL"/>
    <property type="match status" value="1"/>
</dbReference>
<keyword evidence="8" id="KW-0443">Lipid metabolism</keyword>
<evidence type="ECO:0000256" key="6">
    <source>
        <dbReference type="ARBA" id="ARBA00022946"/>
    </source>
</evidence>
<dbReference type="eggNOG" id="KOG0025">
    <property type="taxonomic scope" value="Eukaryota"/>
</dbReference>
<evidence type="ECO:0000256" key="2">
    <source>
        <dbReference type="ARBA" id="ARBA00010371"/>
    </source>
</evidence>
<dbReference type="InterPro" id="IPR020843">
    <property type="entry name" value="ER"/>
</dbReference>